<protein>
    <submittedName>
        <fullName evidence="1">Uncharacterized protein</fullName>
    </submittedName>
</protein>
<reference evidence="2" key="1">
    <citation type="journal article" date="2023" name="Nat. Plants">
        <title>Single-cell RNA sequencing provides a high-resolution roadmap for understanding the multicellular compartmentation of specialized metabolism.</title>
        <authorList>
            <person name="Sun S."/>
            <person name="Shen X."/>
            <person name="Li Y."/>
            <person name="Li Y."/>
            <person name="Wang S."/>
            <person name="Li R."/>
            <person name="Zhang H."/>
            <person name="Shen G."/>
            <person name="Guo B."/>
            <person name="Wei J."/>
            <person name="Xu J."/>
            <person name="St-Pierre B."/>
            <person name="Chen S."/>
            <person name="Sun C."/>
        </authorList>
    </citation>
    <scope>NUCLEOTIDE SEQUENCE [LARGE SCALE GENOMIC DNA]</scope>
</reference>
<name>A0ACC0B7V6_CATRO</name>
<proteinExistence type="predicted"/>
<dbReference type="EMBL" id="CM044704">
    <property type="protein sequence ID" value="KAI5668735.1"/>
    <property type="molecule type" value="Genomic_DNA"/>
</dbReference>
<keyword evidence="2" id="KW-1185">Reference proteome</keyword>
<dbReference type="Proteomes" id="UP001060085">
    <property type="component" value="Linkage Group LG04"/>
</dbReference>
<sequence>MIRMWPYVLIMDTMYKMNKYNMPLLEAVGITPTGKNFTVVTTFIRHIDQNVLEKLTEMVKDEEVSQRFVNGSWNKLINEIDEEEYKRKLEVLQSKSNCRNKYSLKISTLKETFAVKSKAILKNISNKISHLALKKIRLEIKQARGMVEDLGKIGSDIPDVHERDIDSEMCDLTSILEEISAGPISKVREVRRLIKGVICSVLSEDPCPPLTNPQETAVIKGRRKTNSMKRNKSH</sequence>
<gene>
    <name evidence="1" type="ORF">M9H77_18588</name>
</gene>
<comment type="caution">
    <text evidence="1">The sequence shown here is derived from an EMBL/GenBank/DDBJ whole genome shotgun (WGS) entry which is preliminary data.</text>
</comment>
<evidence type="ECO:0000313" key="2">
    <source>
        <dbReference type="Proteomes" id="UP001060085"/>
    </source>
</evidence>
<accession>A0ACC0B7V6</accession>
<organism evidence="1 2">
    <name type="scientific">Catharanthus roseus</name>
    <name type="common">Madagascar periwinkle</name>
    <name type="synonym">Vinca rosea</name>
    <dbReference type="NCBI Taxonomy" id="4058"/>
    <lineage>
        <taxon>Eukaryota</taxon>
        <taxon>Viridiplantae</taxon>
        <taxon>Streptophyta</taxon>
        <taxon>Embryophyta</taxon>
        <taxon>Tracheophyta</taxon>
        <taxon>Spermatophyta</taxon>
        <taxon>Magnoliopsida</taxon>
        <taxon>eudicotyledons</taxon>
        <taxon>Gunneridae</taxon>
        <taxon>Pentapetalae</taxon>
        <taxon>asterids</taxon>
        <taxon>lamiids</taxon>
        <taxon>Gentianales</taxon>
        <taxon>Apocynaceae</taxon>
        <taxon>Rauvolfioideae</taxon>
        <taxon>Vinceae</taxon>
        <taxon>Catharanthinae</taxon>
        <taxon>Catharanthus</taxon>
    </lineage>
</organism>
<evidence type="ECO:0000313" key="1">
    <source>
        <dbReference type="EMBL" id="KAI5668735.1"/>
    </source>
</evidence>